<proteinExistence type="predicted"/>
<sequence>MAQKEFLGKSIIIAVPDHFGLPERFKDNLEALGFKVLVIPDNIKIKIGIFNKIIHAYKKIFLGDRTFKNRKKAERKLERQILTLNNYNLKSYDYALVIRPDLFSSELISEIRKRADLISAYQWDGLDRFPLVYERIDAFDRFFVFDVNDLHKNTKLLPLTNFYFDDIKLRDKKFDVYFVGTYMRNRIDLLIKLARKFQDMGLKTSLNLNTTSKDKAKKFINEPVTIIDKPMLFKDNIINVSQSEVILDFANDIHYGISMRTFEAIGYRKKLITNNPLVKKYDFYNPNNIFVIEDDNIDGLELFISTPYIDLPKEIIVKYSFTNWLKYVLDIHPYLPINLQS</sequence>
<accession>A0ABS9C919</accession>
<reference evidence="1" key="1">
    <citation type="submission" date="2021-08" db="EMBL/GenBank/DDBJ databases">
        <title>Complete genome sequence of Chryseobacterium sp strain PS-8.</title>
        <authorList>
            <person name="Das S.K."/>
        </authorList>
    </citation>
    <scope>NUCLEOTIDE SEQUENCE</scope>
    <source>
        <strain evidence="1">PS-8</strain>
    </source>
</reference>
<dbReference type="RefSeq" id="WP_235131722.1">
    <property type="nucleotide sequence ID" value="NZ_JACSGT010000001.1"/>
</dbReference>
<keyword evidence="2" id="KW-1185">Reference proteome</keyword>
<evidence type="ECO:0008006" key="3">
    <source>
        <dbReference type="Google" id="ProtNLM"/>
    </source>
</evidence>
<organism evidence="1 2">
    <name type="scientific">Chryseobacterium indicum</name>
    <dbReference type="NCBI Taxonomy" id="2766954"/>
    <lineage>
        <taxon>Bacteria</taxon>
        <taxon>Pseudomonadati</taxon>
        <taxon>Bacteroidota</taxon>
        <taxon>Flavobacteriia</taxon>
        <taxon>Flavobacteriales</taxon>
        <taxon>Weeksellaceae</taxon>
        <taxon>Chryseobacterium group</taxon>
        <taxon>Chryseobacterium</taxon>
    </lineage>
</organism>
<dbReference type="EMBL" id="JACSGT010000001">
    <property type="protein sequence ID" value="MCF2220258.1"/>
    <property type="molecule type" value="Genomic_DNA"/>
</dbReference>
<evidence type="ECO:0000313" key="2">
    <source>
        <dbReference type="Proteomes" id="UP001430374"/>
    </source>
</evidence>
<dbReference type="Proteomes" id="UP001430374">
    <property type="component" value="Unassembled WGS sequence"/>
</dbReference>
<gene>
    <name evidence="1" type="ORF">H9Q08_13235</name>
</gene>
<protein>
    <recommendedName>
        <fullName evidence="3">Lipopolysaccharide biosynthesis protein</fullName>
    </recommendedName>
</protein>
<evidence type="ECO:0000313" key="1">
    <source>
        <dbReference type="EMBL" id="MCF2220258.1"/>
    </source>
</evidence>
<name>A0ABS9C919_9FLAO</name>
<comment type="caution">
    <text evidence="1">The sequence shown here is derived from an EMBL/GenBank/DDBJ whole genome shotgun (WGS) entry which is preliminary data.</text>
</comment>